<dbReference type="AlphaFoldDB" id="A0A916NKL1"/>
<accession>A0A916NKL1</accession>
<gene>
    <name evidence="2" type="ORF">CRYO30217_03599</name>
</gene>
<keyword evidence="3" id="KW-1185">Reference proteome</keyword>
<organism evidence="2 3">
    <name type="scientific">Parvicella tangerina</name>
    <dbReference type="NCBI Taxonomy" id="2829795"/>
    <lineage>
        <taxon>Bacteria</taxon>
        <taxon>Pseudomonadati</taxon>
        <taxon>Bacteroidota</taxon>
        <taxon>Flavobacteriia</taxon>
        <taxon>Flavobacteriales</taxon>
        <taxon>Parvicellaceae</taxon>
        <taxon>Parvicella</taxon>
    </lineage>
</organism>
<feature type="transmembrane region" description="Helical" evidence="1">
    <location>
        <begin position="146"/>
        <end position="164"/>
    </location>
</feature>
<dbReference type="KEGG" id="ptan:CRYO30217_03599"/>
<dbReference type="Proteomes" id="UP000683507">
    <property type="component" value="Chromosome"/>
</dbReference>
<evidence type="ECO:0000313" key="2">
    <source>
        <dbReference type="EMBL" id="CAG5087852.1"/>
    </source>
</evidence>
<keyword evidence="1" id="KW-1133">Transmembrane helix</keyword>
<feature type="transmembrane region" description="Helical" evidence="1">
    <location>
        <begin position="86"/>
        <end position="104"/>
    </location>
</feature>
<dbReference type="RefSeq" id="WP_258543767.1">
    <property type="nucleotide sequence ID" value="NZ_OU015584.1"/>
</dbReference>
<keyword evidence="1" id="KW-0472">Membrane</keyword>
<feature type="transmembrane region" description="Helical" evidence="1">
    <location>
        <begin position="205"/>
        <end position="223"/>
    </location>
</feature>
<protein>
    <submittedName>
        <fullName evidence="2">Uncharacterized protein</fullName>
    </submittedName>
</protein>
<reference evidence="2" key="1">
    <citation type="submission" date="2021-04" db="EMBL/GenBank/DDBJ databases">
        <authorList>
            <person name="Rodrigo-Torres L."/>
            <person name="Arahal R. D."/>
            <person name="Lucena T."/>
        </authorList>
    </citation>
    <scope>NUCLEOTIDE SEQUENCE</scope>
    <source>
        <strain evidence="2">AS29M-1</strain>
    </source>
</reference>
<dbReference type="EMBL" id="OU015584">
    <property type="protein sequence ID" value="CAG5087852.1"/>
    <property type="molecule type" value="Genomic_DNA"/>
</dbReference>
<feature type="transmembrane region" description="Helical" evidence="1">
    <location>
        <begin position="170"/>
        <end position="193"/>
    </location>
</feature>
<sequence>MHKITDDQIDFILDDIYAKGIKTEEVRYDLLDHICCVIEHEMPENGDFYKFYEYILPRFFKESLREIQDETELLLKFKDYYTMKKSLYISGLASAILTLAGATLKTLHLPGAGIMIVLGVVLFALLFLPLMIALKFRDDESITDKIVFSFGLLLGMTTSLGILFKLMHWPYANLLMLSGLTLFVFGYTPLYFVTRIRRPDQKFQTTVNTVLLMATGGLLYGMYNLGYSKNMQESYQNAYAYVEHNEQNIKSINEAFYAEVSNAEEVLEVRKATTALDQKVEEIKKHLVQKIEGHTMKEGESYSSLILTKPKEMKLVHELFESSSDEWSKESLLKAISAYNVVLKTVAPTQKAMVIDTEKLPLNNLNLELLLQELTQLQLQIAHTENSFLSYQLALKK</sequence>
<keyword evidence="1" id="KW-0812">Transmembrane</keyword>
<proteinExistence type="predicted"/>
<evidence type="ECO:0000256" key="1">
    <source>
        <dbReference type="SAM" id="Phobius"/>
    </source>
</evidence>
<feature type="transmembrane region" description="Helical" evidence="1">
    <location>
        <begin position="110"/>
        <end position="134"/>
    </location>
</feature>
<name>A0A916NKL1_9FLAO</name>
<evidence type="ECO:0000313" key="3">
    <source>
        <dbReference type="Proteomes" id="UP000683507"/>
    </source>
</evidence>